<sequence length="148" mass="16105">MLITNIMSHIFTVTLPRLAESSKQTRINYVVGLDARGFLFGPIIAQRLGAGFVPIRKRGKLPGDCAAATYAKEYGEDLFEMQKNAIPPHSNVLIVDDLIATGGSAAAAGELVRQVQANTVEYIFVVSIPFLKGAEKLDAPEYHLVEMD</sequence>
<evidence type="ECO:0000256" key="2">
    <source>
        <dbReference type="ARBA" id="ARBA00003968"/>
    </source>
</evidence>
<evidence type="ECO:0000256" key="6">
    <source>
        <dbReference type="ARBA" id="ARBA00011738"/>
    </source>
</evidence>
<dbReference type="NCBIfam" id="NF002636">
    <property type="entry name" value="PRK02304.1-5"/>
    <property type="match status" value="1"/>
</dbReference>
<dbReference type="PANTHER" id="PTHR32315:SF3">
    <property type="entry name" value="ADENINE PHOSPHORIBOSYLTRANSFERASE"/>
    <property type="match status" value="1"/>
</dbReference>
<dbReference type="EC" id="2.4.2.7" evidence="7"/>
<dbReference type="InterPro" id="IPR050054">
    <property type="entry name" value="UPRTase/APRTase"/>
</dbReference>
<keyword evidence="8" id="KW-0963">Cytoplasm</keyword>
<comment type="subcellular location">
    <subcellularLocation>
        <location evidence="3">Cytoplasm</location>
    </subcellularLocation>
</comment>
<dbReference type="Pfam" id="PF00156">
    <property type="entry name" value="Pribosyltran"/>
    <property type="match status" value="1"/>
</dbReference>
<evidence type="ECO:0000256" key="9">
    <source>
        <dbReference type="ARBA" id="ARBA00022676"/>
    </source>
</evidence>
<evidence type="ECO:0000256" key="7">
    <source>
        <dbReference type="ARBA" id="ARBA00011893"/>
    </source>
</evidence>
<evidence type="ECO:0000256" key="3">
    <source>
        <dbReference type="ARBA" id="ARBA00004496"/>
    </source>
</evidence>
<evidence type="ECO:0000256" key="5">
    <source>
        <dbReference type="ARBA" id="ARBA00008391"/>
    </source>
</evidence>
<dbReference type="FunFam" id="3.40.50.2020:FF:000004">
    <property type="entry name" value="Adenine phosphoribosyltransferase"/>
    <property type="match status" value="1"/>
</dbReference>
<dbReference type="Proteomes" id="UP000232875">
    <property type="component" value="Unassembled WGS sequence"/>
</dbReference>
<evidence type="ECO:0000256" key="11">
    <source>
        <dbReference type="ARBA" id="ARBA00022726"/>
    </source>
</evidence>
<evidence type="ECO:0000256" key="1">
    <source>
        <dbReference type="ARBA" id="ARBA00000868"/>
    </source>
</evidence>
<keyword evidence="14" id="KW-1185">Reference proteome</keyword>
<dbReference type="EMBL" id="KZ454987">
    <property type="protein sequence ID" value="PKI85820.1"/>
    <property type="molecule type" value="Genomic_DNA"/>
</dbReference>
<evidence type="ECO:0000256" key="8">
    <source>
        <dbReference type="ARBA" id="ARBA00022490"/>
    </source>
</evidence>
<comment type="function">
    <text evidence="2">Catalyzes a salvage reaction resulting in the formation of AMP, that is energically less costly than de novo synthesis.</text>
</comment>
<dbReference type="OrthoDB" id="363185at2759"/>
<comment type="catalytic activity">
    <reaction evidence="1">
        <text>AMP + diphosphate = 5-phospho-alpha-D-ribose 1-diphosphate + adenine</text>
        <dbReference type="Rhea" id="RHEA:16609"/>
        <dbReference type="ChEBI" id="CHEBI:16708"/>
        <dbReference type="ChEBI" id="CHEBI:33019"/>
        <dbReference type="ChEBI" id="CHEBI:58017"/>
        <dbReference type="ChEBI" id="CHEBI:456215"/>
        <dbReference type="EC" id="2.4.2.7"/>
    </reaction>
</comment>
<feature type="domain" description="Phosphoribosyltransferase" evidence="12">
    <location>
        <begin position="26"/>
        <end position="143"/>
    </location>
</feature>
<dbReference type="CDD" id="cd06223">
    <property type="entry name" value="PRTases_typeI"/>
    <property type="match status" value="1"/>
</dbReference>
<comment type="subunit">
    <text evidence="6">Homodimer.</text>
</comment>
<evidence type="ECO:0000256" key="10">
    <source>
        <dbReference type="ARBA" id="ARBA00022679"/>
    </source>
</evidence>
<dbReference type="AlphaFoldDB" id="A0A2N1JGZ7"/>
<gene>
    <name evidence="13" type="primary">APT1</name>
    <name evidence="13" type="ORF">MVES_000399</name>
</gene>
<keyword evidence="11" id="KW-0660">Purine salvage</keyword>
<accession>A0A2N1JGZ7</accession>
<dbReference type="GO" id="GO:0002055">
    <property type="term" value="F:adenine binding"/>
    <property type="evidence" value="ECO:0007669"/>
    <property type="project" value="TreeGrafter"/>
</dbReference>
<dbReference type="PANTHER" id="PTHR32315">
    <property type="entry name" value="ADENINE PHOSPHORIBOSYLTRANSFERASE"/>
    <property type="match status" value="1"/>
</dbReference>
<dbReference type="STRING" id="2020962.A0A2N1JGZ7"/>
<evidence type="ECO:0000313" key="13">
    <source>
        <dbReference type="EMBL" id="PKI85820.1"/>
    </source>
</evidence>
<name>A0A2N1JGZ7_9BASI</name>
<dbReference type="GO" id="GO:0016208">
    <property type="term" value="F:AMP binding"/>
    <property type="evidence" value="ECO:0007669"/>
    <property type="project" value="TreeGrafter"/>
</dbReference>
<dbReference type="InterPro" id="IPR000836">
    <property type="entry name" value="PRTase_dom"/>
</dbReference>
<dbReference type="GO" id="GO:0006166">
    <property type="term" value="P:purine ribonucleoside salvage"/>
    <property type="evidence" value="ECO:0007669"/>
    <property type="project" value="UniProtKB-KW"/>
</dbReference>
<evidence type="ECO:0000313" key="14">
    <source>
        <dbReference type="Proteomes" id="UP000232875"/>
    </source>
</evidence>
<dbReference type="InterPro" id="IPR029057">
    <property type="entry name" value="PRTase-like"/>
</dbReference>
<evidence type="ECO:0000256" key="4">
    <source>
        <dbReference type="ARBA" id="ARBA00004659"/>
    </source>
</evidence>
<comment type="pathway">
    <text evidence="4">Purine metabolism; AMP biosynthesis via salvage pathway; AMP from adenine: step 1/1.</text>
</comment>
<dbReference type="GO" id="GO:0003999">
    <property type="term" value="F:adenine phosphoribosyltransferase activity"/>
    <property type="evidence" value="ECO:0007669"/>
    <property type="project" value="UniProtKB-EC"/>
</dbReference>
<dbReference type="GO" id="GO:0005737">
    <property type="term" value="C:cytoplasm"/>
    <property type="evidence" value="ECO:0007669"/>
    <property type="project" value="UniProtKB-SubCell"/>
</dbReference>
<dbReference type="SUPFAM" id="SSF53271">
    <property type="entry name" value="PRTase-like"/>
    <property type="match status" value="1"/>
</dbReference>
<protein>
    <recommendedName>
        <fullName evidence="7">adenine phosphoribosyltransferase</fullName>
        <ecNumber evidence="7">2.4.2.7</ecNumber>
    </recommendedName>
</protein>
<dbReference type="Gene3D" id="3.40.50.2020">
    <property type="match status" value="1"/>
</dbReference>
<dbReference type="GO" id="GO:0006168">
    <property type="term" value="P:adenine salvage"/>
    <property type="evidence" value="ECO:0007669"/>
    <property type="project" value="TreeGrafter"/>
</dbReference>
<keyword evidence="9" id="KW-0328">Glycosyltransferase</keyword>
<comment type="similarity">
    <text evidence="5">Belongs to the purine/pyrimidine phosphoribosyltransferase family.</text>
</comment>
<evidence type="ECO:0000259" key="12">
    <source>
        <dbReference type="Pfam" id="PF00156"/>
    </source>
</evidence>
<dbReference type="GO" id="GO:0044209">
    <property type="term" value="P:AMP salvage"/>
    <property type="evidence" value="ECO:0007669"/>
    <property type="project" value="TreeGrafter"/>
</dbReference>
<proteinExistence type="inferred from homology"/>
<organism evidence="13 14">
    <name type="scientific">Malassezia vespertilionis</name>
    <dbReference type="NCBI Taxonomy" id="2020962"/>
    <lineage>
        <taxon>Eukaryota</taxon>
        <taxon>Fungi</taxon>
        <taxon>Dikarya</taxon>
        <taxon>Basidiomycota</taxon>
        <taxon>Ustilaginomycotina</taxon>
        <taxon>Malasseziomycetes</taxon>
        <taxon>Malasseziales</taxon>
        <taxon>Malasseziaceae</taxon>
        <taxon>Malassezia</taxon>
    </lineage>
</organism>
<reference evidence="13 14" key="1">
    <citation type="submission" date="2017-10" db="EMBL/GenBank/DDBJ databases">
        <title>A novel species of cold-tolerant Malassezia isolated from bats.</title>
        <authorList>
            <person name="Lorch J.M."/>
            <person name="Palmer J.M."/>
            <person name="Vanderwolf K.J."/>
            <person name="Schmidt K.Z."/>
            <person name="Verant M.L."/>
            <person name="Weller T.J."/>
            <person name="Blehert D.S."/>
        </authorList>
    </citation>
    <scope>NUCLEOTIDE SEQUENCE [LARGE SCALE GENOMIC DNA]</scope>
    <source>
        <strain evidence="13 14">NWHC:44797-103</strain>
    </source>
</reference>
<keyword evidence="10" id="KW-0808">Transferase</keyword>